<dbReference type="Pfam" id="PF00005">
    <property type="entry name" value="ABC_tran"/>
    <property type="match status" value="1"/>
</dbReference>
<dbReference type="FunFam" id="3.40.50.300:FF:000134">
    <property type="entry name" value="Iron-enterobactin ABC transporter ATP-binding protein"/>
    <property type="match status" value="1"/>
</dbReference>
<dbReference type="InterPro" id="IPR003593">
    <property type="entry name" value="AAA+_ATPase"/>
</dbReference>
<name>A0A7C9QT43_9PROT</name>
<proteinExistence type="inferred from homology"/>
<reference evidence="6 7" key="1">
    <citation type="submission" date="2020-02" db="EMBL/GenBank/DDBJ databases">
        <authorList>
            <person name="Dziuba M."/>
            <person name="Kuznetsov B."/>
            <person name="Mardanov A."/>
            <person name="Ravin N."/>
            <person name="Grouzdev D."/>
        </authorList>
    </citation>
    <scope>NUCLEOTIDE SEQUENCE [LARGE SCALE GENOMIC DNA]</scope>
    <source>
        <strain evidence="6 7">SpK</strain>
    </source>
</reference>
<dbReference type="AlphaFoldDB" id="A0A7C9QT43"/>
<evidence type="ECO:0000256" key="1">
    <source>
        <dbReference type="ARBA" id="ARBA00005417"/>
    </source>
</evidence>
<keyword evidence="2" id="KW-0813">Transport</keyword>
<dbReference type="GO" id="GO:0005524">
    <property type="term" value="F:ATP binding"/>
    <property type="evidence" value="ECO:0007669"/>
    <property type="project" value="UniProtKB-KW"/>
</dbReference>
<dbReference type="PROSITE" id="PS00211">
    <property type="entry name" value="ABC_TRANSPORTER_1"/>
    <property type="match status" value="1"/>
</dbReference>
<comment type="caution">
    <text evidence="6">The sequence shown here is derived from an EMBL/GenBank/DDBJ whole genome shotgun (WGS) entry which is preliminary data.</text>
</comment>
<evidence type="ECO:0000313" key="7">
    <source>
        <dbReference type="Proteomes" id="UP000480684"/>
    </source>
</evidence>
<keyword evidence="4 6" id="KW-0067">ATP-binding</keyword>
<sequence>MIRVSDVRFRHAAAGPEVLRGVDFAIAPGEVVALLGPNGCGKTTLMRCVSGQWRPTAGQVTVAGHAVANQPARRRALMVASVAQDHEMSFDYDVFEVVLMGRTAHVGAFSAPGRRDRQAAEEALAQVGVSALAARRFAELSGGERQMVMVARALAQAAPVLLLDEPTSHLDLRNQLLVLQTVRAIAAQRGLTVLMSLHDPNLALAFADRVLMLADGGVHADGPAPQVVTAANLATVFGVEAEVVELAGRHAVVARRAI</sequence>
<dbReference type="Gene3D" id="3.40.50.300">
    <property type="entry name" value="P-loop containing nucleotide triphosphate hydrolases"/>
    <property type="match status" value="1"/>
</dbReference>
<evidence type="ECO:0000256" key="4">
    <source>
        <dbReference type="ARBA" id="ARBA00022840"/>
    </source>
</evidence>
<dbReference type="InterPro" id="IPR017871">
    <property type="entry name" value="ABC_transporter-like_CS"/>
</dbReference>
<dbReference type="RefSeq" id="WP_163674117.1">
    <property type="nucleotide sequence ID" value="NZ_JAAIYP010000007.1"/>
</dbReference>
<evidence type="ECO:0000259" key="5">
    <source>
        <dbReference type="PROSITE" id="PS50893"/>
    </source>
</evidence>
<organism evidence="6 7">
    <name type="scientific">Magnetospirillum aberrantis SpK</name>
    <dbReference type="NCBI Taxonomy" id="908842"/>
    <lineage>
        <taxon>Bacteria</taxon>
        <taxon>Pseudomonadati</taxon>
        <taxon>Pseudomonadota</taxon>
        <taxon>Alphaproteobacteria</taxon>
        <taxon>Rhodospirillales</taxon>
        <taxon>Rhodospirillaceae</taxon>
        <taxon>Magnetospirillum</taxon>
    </lineage>
</organism>
<dbReference type="PANTHER" id="PTHR42794:SF2">
    <property type="entry name" value="ABC TRANSPORTER ATP-BINDING PROTEIN"/>
    <property type="match status" value="1"/>
</dbReference>
<gene>
    <name evidence="6" type="ORF">G4223_01620</name>
</gene>
<evidence type="ECO:0000313" key="6">
    <source>
        <dbReference type="EMBL" id="NFV78816.1"/>
    </source>
</evidence>
<dbReference type="GO" id="GO:0016887">
    <property type="term" value="F:ATP hydrolysis activity"/>
    <property type="evidence" value="ECO:0007669"/>
    <property type="project" value="InterPro"/>
</dbReference>
<dbReference type="PROSITE" id="PS50893">
    <property type="entry name" value="ABC_TRANSPORTER_2"/>
    <property type="match status" value="1"/>
</dbReference>
<dbReference type="CDD" id="cd03214">
    <property type="entry name" value="ABC_Iron-Siderophores_B12_Hemin"/>
    <property type="match status" value="1"/>
</dbReference>
<dbReference type="EMBL" id="JAAIYP010000007">
    <property type="protein sequence ID" value="NFV78816.1"/>
    <property type="molecule type" value="Genomic_DNA"/>
</dbReference>
<dbReference type="PANTHER" id="PTHR42794">
    <property type="entry name" value="HEMIN IMPORT ATP-BINDING PROTEIN HMUV"/>
    <property type="match status" value="1"/>
</dbReference>
<dbReference type="Proteomes" id="UP000480684">
    <property type="component" value="Unassembled WGS sequence"/>
</dbReference>
<evidence type="ECO:0000256" key="3">
    <source>
        <dbReference type="ARBA" id="ARBA00022741"/>
    </source>
</evidence>
<dbReference type="SMART" id="SM00382">
    <property type="entry name" value="AAA"/>
    <property type="match status" value="1"/>
</dbReference>
<evidence type="ECO:0000256" key="2">
    <source>
        <dbReference type="ARBA" id="ARBA00022448"/>
    </source>
</evidence>
<dbReference type="SUPFAM" id="SSF52540">
    <property type="entry name" value="P-loop containing nucleoside triphosphate hydrolases"/>
    <property type="match status" value="1"/>
</dbReference>
<dbReference type="InterPro" id="IPR027417">
    <property type="entry name" value="P-loop_NTPase"/>
</dbReference>
<comment type="similarity">
    <text evidence="1">Belongs to the ABC transporter superfamily.</text>
</comment>
<dbReference type="InterPro" id="IPR003439">
    <property type="entry name" value="ABC_transporter-like_ATP-bd"/>
</dbReference>
<feature type="domain" description="ABC transporter" evidence="5">
    <location>
        <begin position="2"/>
        <end position="240"/>
    </location>
</feature>
<accession>A0A7C9QT43</accession>
<keyword evidence="3" id="KW-0547">Nucleotide-binding</keyword>
<protein>
    <submittedName>
        <fullName evidence="6">ABC transporter ATP-binding protein</fullName>
    </submittedName>
</protein>
<keyword evidence="7" id="KW-1185">Reference proteome</keyword>